<dbReference type="RefSeq" id="WP_369045864.1">
    <property type="nucleotide sequence ID" value="NZ_CP163302.1"/>
</dbReference>
<dbReference type="InterPro" id="IPR050463">
    <property type="entry name" value="Gfo/Idh/MocA_oxidrdct_glycsds"/>
</dbReference>
<feature type="domain" description="GFO/IDH/MocA-like oxidoreductase" evidence="4">
    <location>
        <begin position="146"/>
        <end position="290"/>
    </location>
</feature>
<dbReference type="Pfam" id="PF22725">
    <property type="entry name" value="GFO_IDH_MocA_C3"/>
    <property type="match status" value="1"/>
</dbReference>
<dbReference type="Gene3D" id="3.40.50.720">
    <property type="entry name" value="NAD(P)-binding Rossmann-like Domain"/>
    <property type="match status" value="1"/>
</dbReference>
<dbReference type="GO" id="GO:0016491">
    <property type="term" value="F:oxidoreductase activity"/>
    <property type="evidence" value="ECO:0007669"/>
    <property type="project" value="UniProtKB-KW"/>
</dbReference>
<dbReference type="EMBL" id="CP163302">
    <property type="protein sequence ID" value="XDP45309.1"/>
    <property type="molecule type" value="Genomic_DNA"/>
</dbReference>
<sequence length="414" mass="42484">MTATSRTVVRIGIIGAGMAGQAHAFGYRNAMMATDLADVDVVPHTIADPNLALAETVAHRYGFAHATADIDALLADPEVDAISVALPNHLHKDVLPRVIASGKHLFAEKPIGRTPAEAEHLAELAEGSAAVTGVGFSFRRLPGLAAVAQAVRAGAIGEIHTVRAWYNADYAADPAGALSWRYSQELSGGGALLDIGAHAIDAAQFVAGQVTRVLSSTLRTVIAERPLPAAGAIGHGGSTSAEHGPVTNDDVALLTTQFENGAIGQITLSRIAHGVPNSLGVEVFGSAGSISFDSIRAGEFHLFEASLSQPGASAAGRGFNGARRVITGPDHPYFTDVAAMPGAGVGTGYAEAFTAEIQEFLRCVRDHRPMDTDFATAVRMMAVVGAALDAAASGAAVDVGSRARFSTTAAAQPA</sequence>
<accession>A0AB39L537</accession>
<keyword evidence="1" id="KW-0560">Oxidoreductase</keyword>
<dbReference type="Gene3D" id="3.30.360.10">
    <property type="entry name" value="Dihydrodipicolinate Reductase, domain 2"/>
    <property type="match status" value="1"/>
</dbReference>
<dbReference type="SUPFAM" id="SSF51735">
    <property type="entry name" value="NAD(P)-binding Rossmann-fold domains"/>
    <property type="match status" value="1"/>
</dbReference>
<dbReference type="GO" id="GO:0000166">
    <property type="term" value="F:nucleotide binding"/>
    <property type="evidence" value="ECO:0007669"/>
    <property type="project" value="InterPro"/>
</dbReference>
<organism evidence="5">
    <name type="scientific">Sinomonas puerhi</name>
    <dbReference type="NCBI Taxonomy" id="3238584"/>
    <lineage>
        <taxon>Bacteria</taxon>
        <taxon>Bacillati</taxon>
        <taxon>Actinomycetota</taxon>
        <taxon>Actinomycetes</taxon>
        <taxon>Micrococcales</taxon>
        <taxon>Micrococcaceae</taxon>
        <taxon>Sinomonas</taxon>
    </lineage>
</organism>
<dbReference type="SUPFAM" id="SSF55347">
    <property type="entry name" value="Glyceraldehyde-3-phosphate dehydrogenase-like, C-terminal domain"/>
    <property type="match status" value="1"/>
</dbReference>
<name>A0AB39L537_9MICC</name>
<evidence type="ECO:0000259" key="4">
    <source>
        <dbReference type="Pfam" id="PF22725"/>
    </source>
</evidence>
<dbReference type="InterPro" id="IPR000683">
    <property type="entry name" value="Gfo/Idh/MocA-like_OxRdtase_N"/>
</dbReference>
<keyword evidence="2" id="KW-0520">NAD</keyword>
<evidence type="ECO:0000256" key="1">
    <source>
        <dbReference type="ARBA" id="ARBA00023002"/>
    </source>
</evidence>
<evidence type="ECO:0000256" key="2">
    <source>
        <dbReference type="ARBA" id="ARBA00023027"/>
    </source>
</evidence>
<reference evidence="5" key="1">
    <citation type="submission" date="2024-07" db="EMBL/GenBank/DDBJ databases">
        <authorList>
            <person name="fu j."/>
        </authorList>
    </citation>
    <scope>NUCLEOTIDE SEQUENCE</scope>
    <source>
        <strain evidence="5">P10A9</strain>
    </source>
</reference>
<dbReference type="AlphaFoldDB" id="A0AB39L537"/>
<evidence type="ECO:0000259" key="3">
    <source>
        <dbReference type="Pfam" id="PF01408"/>
    </source>
</evidence>
<proteinExistence type="predicted"/>
<evidence type="ECO:0000313" key="5">
    <source>
        <dbReference type="EMBL" id="XDP45309.1"/>
    </source>
</evidence>
<protein>
    <submittedName>
        <fullName evidence="5">Gfo/Idh/MocA family protein</fullName>
    </submittedName>
</protein>
<gene>
    <name evidence="5" type="ORF">AB5L97_18925</name>
</gene>
<dbReference type="PANTHER" id="PTHR43818:SF11">
    <property type="entry name" value="BCDNA.GH03377"/>
    <property type="match status" value="1"/>
</dbReference>
<dbReference type="InterPro" id="IPR036291">
    <property type="entry name" value="NAD(P)-bd_dom_sf"/>
</dbReference>
<dbReference type="Pfam" id="PF01408">
    <property type="entry name" value="GFO_IDH_MocA"/>
    <property type="match status" value="1"/>
</dbReference>
<dbReference type="InterPro" id="IPR055170">
    <property type="entry name" value="GFO_IDH_MocA-like_dom"/>
</dbReference>
<feature type="domain" description="Gfo/Idh/MocA-like oxidoreductase N-terminal" evidence="3">
    <location>
        <begin position="9"/>
        <end position="136"/>
    </location>
</feature>
<dbReference type="KEGG" id="spue:AB5L97_18925"/>
<dbReference type="PANTHER" id="PTHR43818">
    <property type="entry name" value="BCDNA.GH03377"/>
    <property type="match status" value="1"/>
</dbReference>